<protein>
    <submittedName>
        <fullName evidence="1">Uncharacterized protein</fullName>
    </submittedName>
</protein>
<accession>A0A512CJ10</accession>
<dbReference type="AlphaFoldDB" id="A0A512CJ10"/>
<name>A0A512CJ10_9BACT</name>
<evidence type="ECO:0000313" key="2">
    <source>
        <dbReference type="Proteomes" id="UP000321301"/>
    </source>
</evidence>
<proteinExistence type="predicted"/>
<gene>
    <name evidence="1" type="ORF">CQA01_47380</name>
</gene>
<sequence length="168" mass="19372">MDVKILDVETKSQIKSQIYSVTKGKSKLPSIIDGWRFNFSKHSKKKDYQTYVLTTDKTPEIIEGCLIINTKSPYQVYMAFVEVAPHNRGNEKKYEKVAGCLIAYACRQSFINGQEGYLAFDVLEEREEDEIKLMNMYSQKYNAVRLDNSTTMIILPEGSENLISEYLK</sequence>
<dbReference type="EMBL" id="BJYV01000048">
    <property type="protein sequence ID" value="GEO24204.1"/>
    <property type="molecule type" value="Genomic_DNA"/>
</dbReference>
<comment type="caution">
    <text evidence="1">The sequence shown here is derived from an EMBL/GenBank/DDBJ whole genome shotgun (WGS) entry which is preliminary data.</text>
</comment>
<keyword evidence="2" id="KW-1185">Reference proteome</keyword>
<dbReference type="RefSeq" id="WP_040415086.1">
    <property type="nucleotide sequence ID" value="NZ_BJYV01000048.1"/>
</dbReference>
<reference evidence="1 2" key="1">
    <citation type="submission" date="2019-07" db="EMBL/GenBank/DDBJ databases">
        <title>Whole genome shotgun sequence of Cyclobacterium qasimii NBRC 106168.</title>
        <authorList>
            <person name="Hosoyama A."/>
            <person name="Uohara A."/>
            <person name="Ohji S."/>
            <person name="Ichikawa N."/>
        </authorList>
    </citation>
    <scope>NUCLEOTIDE SEQUENCE [LARGE SCALE GENOMIC DNA]</scope>
    <source>
        <strain evidence="1 2">NBRC 106168</strain>
    </source>
</reference>
<evidence type="ECO:0000313" key="1">
    <source>
        <dbReference type="EMBL" id="GEO24204.1"/>
    </source>
</evidence>
<dbReference type="Proteomes" id="UP000321301">
    <property type="component" value="Unassembled WGS sequence"/>
</dbReference>
<organism evidence="1 2">
    <name type="scientific">Cyclobacterium qasimii</name>
    <dbReference type="NCBI Taxonomy" id="1350429"/>
    <lineage>
        <taxon>Bacteria</taxon>
        <taxon>Pseudomonadati</taxon>
        <taxon>Bacteroidota</taxon>
        <taxon>Cytophagia</taxon>
        <taxon>Cytophagales</taxon>
        <taxon>Cyclobacteriaceae</taxon>
        <taxon>Cyclobacterium</taxon>
    </lineage>
</organism>